<dbReference type="Proteomes" id="UP000799779">
    <property type="component" value="Unassembled WGS sequence"/>
</dbReference>
<keyword evidence="5" id="KW-1185">Reference proteome</keyword>
<evidence type="ECO:0000256" key="1">
    <source>
        <dbReference type="SAM" id="MobiDB-lite"/>
    </source>
</evidence>
<accession>A0A6A5WKW2</accession>
<dbReference type="OrthoDB" id="286301at2759"/>
<dbReference type="AlphaFoldDB" id="A0A6A5WKW2"/>
<feature type="domain" description="FAS1" evidence="3">
    <location>
        <begin position="21"/>
        <end position="210"/>
    </location>
</feature>
<feature type="region of interest" description="Disordered" evidence="1">
    <location>
        <begin position="351"/>
        <end position="383"/>
    </location>
</feature>
<dbReference type="InterPro" id="IPR036378">
    <property type="entry name" value="FAS1_dom_sf"/>
</dbReference>
<dbReference type="InterPro" id="IPR050904">
    <property type="entry name" value="Adhesion/Biosynth-related"/>
</dbReference>
<feature type="chain" id="PRO_5025416947" evidence="2">
    <location>
        <begin position="22"/>
        <end position="410"/>
    </location>
</feature>
<dbReference type="Gene3D" id="2.30.180.10">
    <property type="entry name" value="FAS1 domain"/>
    <property type="match status" value="2"/>
</dbReference>
<keyword evidence="2" id="KW-0732">Signal</keyword>
<reference evidence="4" key="1">
    <citation type="journal article" date="2020" name="Stud. Mycol.">
        <title>101 Dothideomycetes genomes: a test case for predicting lifestyles and emergence of pathogens.</title>
        <authorList>
            <person name="Haridas S."/>
            <person name="Albert R."/>
            <person name="Binder M."/>
            <person name="Bloem J."/>
            <person name="Labutti K."/>
            <person name="Salamov A."/>
            <person name="Andreopoulos B."/>
            <person name="Baker S."/>
            <person name="Barry K."/>
            <person name="Bills G."/>
            <person name="Bluhm B."/>
            <person name="Cannon C."/>
            <person name="Castanera R."/>
            <person name="Culley D."/>
            <person name="Daum C."/>
            <person name="Ezra D."/>
            <person name="Gonzalez J."/>
            <person name="Henrissat B."/>
            <person name="Kuo A."/>
            <person name="Liang C."/>
            <person name="Lipzen A."/>
            <person name="Lutzoni F."/>
            <person name="Magnuson J."/>
            <person name="Mondo S."/>
            <person name="Nolan M."/>
            <person name="Ohm R."/>
            <person name="Pangilinan J."/>
            <person name="Park H.-J."/>
            <person name="Ramirez L."/>
            <person name="Alfaro M."/>
            <person name="Sun H."/>
            <person name="Tritt A."/>
            <person name="Yoshinaga Y."/>
            <person name="Zwiers L.-H."/>
            <person name="Turgeon B."/>
            <person name="Goodwin S."/>
            <person name="Spatafora J."/>
            <person name="Crous P."/>
            <person name="Grigoriev I."/>
        </authorList>
    </citation>
    <scope>NUCLEOTIDE SEQUENCE</scope>
    <source>
        <strain evidence="4">CBS 123094</strain>
    </source>
</reference>
<name>A0A6A5WKW2_9PLEO</name>
<organism evidence="4 5">
    <name type="scientific">Amniculicola lignicola CBS 123094</name>
    <dbReference type="NCBI Taxonomy" id="1392246"/>
    <lineage>
        <taxon>Eukaryota</taxon>
        <taxon>Fungi</taxon>
        <taxon>Dikarya</taxon>
        <taxon>Ascomycota</taxon>
        <taxon>Pezizomycotina</taxon>
        <taxon>Dothideomycetes</taxon>
        <taxon>Pleosporomycetidae</taxon>
        <taxon>Pleosporales</taxon>
        <taxon>Amniculicolaceae</taxon>
        <taxon>Amniculicola</taxon>
    </lineage>
</organism>
<dbReference type="SUPFAM" id="SSF82153">
    <property type="entry name" value="FAS1 domain"/>
    <property type="match status" value="2"/>
</dbReference>
<evidence type="ECO:0000256" key="2">
    <source>
        <dbReference type="SAM" id="SignalP"/>
    </source>
</evidence>
<dbReference type="PANTHER" id="PTHR10900">
    <property type="entry name" value="PERIOSTIN-RELATED"/>
    <property type="match status" value="1"/>
</dbReference>
<sequence length="410" mass="43734">MLYRPATLLLLSSTLYNGIQAQSLIDAISKNPSLSNFTAFYTANTVFASAFFSNESMYPITFLVPSNTAFATFQNQTGKSLTEIAPVDLLRIVQYHTLVSGLTTENFTSRPEGMTIPTLMIDETYNNRSVGVEMASKFGGPERSSGQVVFVKPATGSSPSKNKFRLKTRQSGSGISGVRSGLGSTVNLTTTNGDEGKWDGGYYHIIDRLLTPPDLCTKTIRGAGLVNLDRALNRSGIWPQLDGSANVTCLGPSNDAFAQAGNPQDALNQTELTKALFFHTLPMVAYSDYLVDGMEIRSVEGAMVRVRVEDEGGERRVWFNNARLVEENVLVHNGLVHVLDAVMLPLDQLNSTTSATPSATPSATSSSATSATTTGSGTPAASSSGAAVANIVHRKGWEVLGALGMVMAVL</sequence>
<dbReference type="SMART" id="SM00554">
    <property type="entry name" value="FAS1"/>
    <property type="match status" value="2"/>
</dbReference>
<dbReference type="Pfam" id="PF02469">
    <property type="entry name" value="Fasciclin"/>
    <property type="match status" value="2"/>
</dbReference>
<dbReference type="EMBL" id="ML977578">
    <property type="protein sequence ID" value="KAF2002312.1"/>
    <property type="molecule type" value="Genomic_DNA"/>
</dbReference>
<gene>
    <name evidence="4" type="ORF">P154DRAFT_562102</name>
</gene>
<evidence type="ECO:0000259" key="3">
    <source>
        <dbReference type="PROSITE" id="PS50213"/>
    </source>
</evidence>
<dbReference type="PANTHER" id="PTHR10900:SF77">
    <property type="entry name" value="FI19380P1"/>
    <property type="match status" value="1"/>
</dbReference>
<evidence type="ECO:0000313" key="5">
    <source>
        <dbReference type="Proteomes" id="UP000799779"/>
    </source>
</evidence>
<proteinExistence type="predicted"/>
<dbReference type="PROSITE" id="PS50213">
    <property type="entry name" value="FAS1"/>
    <property type="match status" value="2"/>
</dbReference>
<protein>
    <submittedName>
        <fullName evidence="4">FAS1 domain-containing protein</fullName>
    </submittedName>
</protein>
<feature type="domain" description="FAS1" evidence="3">
    <location>
        <begin position="212"/>
        <end position="343"/>
    </location>
</feature>
<evidence type="ECO:0000313" key="4">
    <source>
        <dbReference type="EMBL" id="KAF2002312.1"/>
    </source>
</evidence>
<dbReference type="InterPro" id="IPR000782">
    <property type="entry name" value="FAS1_domain"/>
</dbReference>
<feature type="signal peptide" evidence="2">
    <location>
        <begin position="1"/>
        <end position="21"/>
    </location>
</feature>